<evidence type="ECO:0000313" key="2">
    <source>
        <dbReference type="Proteomes" id="UP000007100"/>
    </source>
</evidence>
<evidence type="ECO:0000313" key="1">
    <source>
        <dbReference type="EMBL" id="BAJ79471.1"/>
    </source>
</evidence>
<reference evidence="1 2" key="1">
    <citation type="submission" date="2010-12" db="EMBL/GenBank/DDBJ databases">
        <title>Whole genome sequence of Acidiphilium multivorum AIU301.</title>
        <authorList>
            <person name="Narita-Yamada S."/>
            <person name="Nakamura S."/>
            <person name="Ito N."/>
            <person name="Takarada H."/>
            <person name="Katano Y."/>
            <person name="Nakazawa H."/>
            <person name="Hosoyama A."/>
            <person name="Yamada R."/>
            <person name="Fujita N."/>
        </authorList>
    </citation>
    <scope>NUCLEOTIDE SEQUENCE [LARGE SCALE GENOMIC DNA]</scope>
    <source>
        <strain evidence="2">DSM 11245 / JCM 8867 / AIU301</strain>
    </source>
</reference>
<name>F0J189_ACIMA</name>
<accession>F0J189</accession>
<sequence>MALDPFRAAVAAHLHWCRRTPLPAQLHPAYRRRNPNPEAFSRQTVRHAAINRRYDAYTNPAKLPSPYACQPPSPANIVNHLSPDTGIPTRFFGSEAALK</sequence>
<keyword evidence="2" id="KW-1185">Reference proteome</keyword>
<organism evidence="1 2">
    <name type="scientific">Acidiphilium multivorum (strain DSM 11245 / JCM 8867 / NBRC 100883 / AIU 301)</name>
    <dbReference type="NCBI Taxonomy" id="926570"/>
    <lineage>
        <taxon>Bacteria</taxon>
        <taxon>Pseudomonadati</taxon>
        <taxon>Pseudomonadota</taxon>
        <taxon>Alphaproteobacteria</taxon>
        <taxon>Acetobacterales</taxon>
        <taxon>Acidocellaceae</taxon>
        <taxon>Acidiphilium</taxon>
    </lineage>
</organism>
<dbReference type="HOGENOM" id="CLU_2314043_0_0_5"/>
<dbReference type="EMBL" id="AP012035">
    <property type="protein sequence ID" value="BAJ79471.1"/>
    <property type="molecule type" value="Genomic_DNA"/>
</dbReference>
<dbReference type="AlphaFoldDB" id="F0J189"/>
<dbReference type="Proteomes" id="UP000007100">
    <property type="component" value="Chromosome"/>
</dbReference>
<proteinExistence type="predicted"/>
<protein>
    <submittedName>
        <fullName evidence="1">Uncharacterized protein</fullName>
    </submittedName>
</protein>
<gene>
    <name evidence="1" type="ordered locus">ACMV_01240</name>
</gene>
<dbReference type="KEGG" id="amv:ACMV_01240"/>